<organism evidence="8 9">
    <name type="scientific">Punica granatum</name>
    <name type="common">Pomegranate</name>
    <dbReference type="NCBI Taxonomy" id="22663"/>
    <lineage>
        <taxon>Eukaryota</taxon>
        <taxon>Viridiplantae</taxon>
        <taxon>Streptophyta</taxon>
        <taxon>Embryophyta</taxon>
        <taxon>Tracheophyta</taxon>
        <taxon>Spermatophyta</taxon>
        <taxon>Magnoliopsida</taxon>
        <taxon>eudicotyledons</taxon>
        <taxon>Gunneridae</taxon>
        <taxon>Pentapetalae</taxon>
        <taxon>rosids</taxon>
        <taxon>malvids</taxon>
        <taxon>Myrtales</taxon>
        <taxon>Lythraceae</taxon>
        <taxon>Punica</taxon>
    </lineage>
</organism>
<evidence type="ECO:0000313" key="9">
    <source>
        <dbReference type="RefSeq" id="XP_031391591.1"/>
    </source>
</evidence>
<evidence type="ECO:0000256" key="1">
    <source>
        <dbReference type="ARBA" id="ARBA00008455"/>
    </source>
</evidence>
<gene>
    <name evidence="9" type="primary">LOC116203796</name>
</gene>
<dbReference type="AlphaFoldDB" id="A0A6P8DDN6"/>
<dbReference type="GO" id="GO:0008234">
    <property type="term" value="F:cysteine-type peptidase activity"/>
    <property type="evidence" value="ECO:0007669"/>
    <property type="project" value="UniProtKB-KW"/>
</dbReference>
<keyword evidence="5" id="KW-1015">Disulfide bond</keyword>
<comment type="similarity">
    <text evidence="1">Belongs to the peptidase C1 family.</text>
</comment>
<dbReference type="InterPro" id="IPR025660">
    <property type="entry name" value="Pept_his_AS"/>
</dbReference>
<keyword evidence="2" id="KW-0645">Protease</keyword>
<dbReference type="Proteomes" id="UP000515151">
    <property type="component" value="Chromosome 4"/>
</dbReference>
<dbReference type="GO" id="GO:0006508">
    <property type="term" value="P:proteolysis"/>
    <property type="evidence" value="ECO:0007669"/>
    <property type="project" value="UniProtKB-KW"/>
</dbReference>
<dbReference type="InterPro" id="IPR000668">
    <property type="entry name" value="Peptidase_C1A_C"/>
</dbReference>
<dbReference type="OrthoDB" id="10253408at2759"/>
<dbReference type="PROSITE" id="PS00639">
    <property type="entry name" value="THIOL_PROTEASE_HIS"/>
    <property type="match status" value="1"/>
</dbReference>
<proteinExistence type="inferred from homology"/>
<evidence type="ECO:0000256" key="4">
    <source>
        <dbReference type="ARBA" id="ARBA00022807"/>
    </source>
</evidence>
<dbReference type="CDD" id="cd02248">
    <property type="entry name" value="Peptidase_C1A"/>
    <property type="match status" value="1"/>
</dbReference>
<evidence type="ECO:0000259" key="6">
    <source>
        <dbReference type="SMART" id="SM00645"/>
    </source>
</evidence>
<dbReference type="PANTHER" id="PTHR12411">
    <property type="entry name" value="CYSTEINE PROTEASE FAMILY C1-RELATED"/>
    <property type="match status" value="1"/>
</dbReference>
<evidence type="ECO:0000256" key="3">
    <source>
        <dbReference type="ARBA" id="ARBA00022801"/>
    </source>
</evidence>
<evidence type="ECO:0000256" key="2">
    <source>
        <dbReference type="ARBA" id="ARBA00022670"/>
    </source>
</evidence>
<feature type="domain" description="Cathepsin propeptide inhibitor" evidence="7">
    <location>
        <begin position="65"/>
        <end position="126"/>
    </location>
</feature>
<evidence type="ECO:0000256" key="5">
    <source>
        <dbReference type="ARBA" id="ARBA00023157"/>
    </source>
</evidence>
<feature type="domain" description="Peptidase C1A papain C-terminal" evidence="6">
    <location>
        <begin position="158"/>
        <end position="378"/>
    </location>
</feature>
<protein>
    <submittedName>
        <fullName evidence="9">Zingipain-2-like</fullName>
    </submittedName>
</protein>
<dbReference type="SMART" id="SM00848">
    <property type="entry name" value="Inhibitor_I29"/>
    <property type="match status" value="1"/>
</dbReference>
<sequence length="403" mass="45106">MNHRQHKSANLLGRRKMGSRNTECALAFLIVSSLTCLCLSSTLPSEFSIIDQTLHDSEERTLELFQRWKESHNKEYSTDEETQRRLEIFKRNLKYVTERNLNKVREGEKGHFVGLNKFADMTNEEFKKIYMSKMKRPANRNWSKGNPVDKKVGASCDPPSSLDWRDYGVVTGVKDQGSCGSCWAFSTTGAIEGINALDTGKLISLSEQELVDCDTTDDGCDGGYMDYAFEWIINNGGIDSEADYPYTSINGVDGTCNITKEKNDKVVSISGYVDVEESDSALLCAVVQQPISVGMDGSALDFQFYTGGIYQGSCSDDPDDIDHAVLIVGYGSEDGEDYWIVKNSWGTEWGMEGYFYIRRNTDLPFGECAINADASYPTQSSSSASNRKMMKHRMNRKFAVSIK</sequence>
<dbReference type="InterPro" id="IPR000169">
    <property type="entry name" value="Pept_cys_AS"/>
</dbReference>
<evidence type="ECO:0000313" key="8">
    <source>
        <dbReference type="Proteomes" id="UP000515151"/>
    </source>
</evidence>
<name>A0A6P8DDN6_PUNGR</name>
<dbReference type="SMART" id="SM00645">
    <property type="entry name" value="Pept_C1"/>
    <property type="match status" value="1"/>
</dbReference>
<dbReference type="Gene3D" id="3.90.70.10">
    <property type="entry name" value="Cysteine proteinases"/>
    <property type="match status" value="1"/>
</dbReference>
<dbReference type="SUPFAM" id="SSF54001">
    <property type="entry name" value="Cysteine proteinases"/>
    <property type="match status" value="1"/>
</dbReference>
<evidence type="ECO:0000259" key="7">
    <source>
        <dbReference type="SMART" id="SM00848"/>
    </source>
</evidence>
<keyword evidence="4" id="KW-0788">Thiol protease</keyword>
<dbReference type="Pfam" id="PF00112">
    <property type="entry name" value="Peptidase_C1"/>
    <property type="match status" value="1"/>
</dbReference>
<reference evidence="9" key="2">
    <citation type="submission" date="2025-08" db="UniProtKB">
        <authorList>
            <consortium name="RefSeq"/>
        </authorList>
    </citation>
    <scope>IDENTIFICATION</scope>
    <source>
        <tissue evidence="9">Leaf</tissue>
    </source>
</reference>
<dbReference type="InterPro" id="IPR038765">
    <property type="entry name" value="Papain-like_cys_pep_sf"/>
</dbReference>
<dbReference type="Pfam" id="PF08246">
    <property type="entry name" value="Inhibitor_I29"/>
    <property type="match status" value="1"/>
</dbReference>
<dbReference type="PRINTS" id="PR00705">
    <property type="entry name" value="PAPAIN"/>
</dbReference>
<accession>A0A6P8DDN6</accession>
<reference evidence="8" key="1">
    <citation type="journal article" date="2020" name="Plant Biotechnol. J.">
        <title>The pomegranate (Punica granatum L.) draft genome dissects genetic divergence between soft- and hard-seeded cultivars.</title>
        <authorList>
            <person name="Luo X."/>
            <person name="Li H."/>
            <person name="Wu Z."/>
            <person name="Yao W."/>
            <person name="Zhao P."/>
            <person name="Cao D."/>
            <person name="Yu H."/>
            <person name="Li K."/>
            <person name="Poudel K."/>
            <person name="Zhao D."/>
            <person name="Zhang F."/>
            <person name="Xia X."/>
            <person name="Chen L."/>
            <person name="Wang Q."/>
            <person name="Jing D."/>
            <person name="Cao S."/>
        </authorList>
    </citation>
    <scope>NUCLEOTIDE SEQUENCE [LARGE SCALE GENOMIC DNA]</scope>
    <source>
        <strain evidence="8">cv. Tunisia</strain>
    </source>
</reference>
<dbReference type="InterPro" id="IPR013128">
    <property type="entry name" value="Peptidase_C1A"/>
</dbReference>
<dbReference type="PROSITE" id="PS00640">
    <property type="entry name" value="THIOL_PROTEASE_ASN"/>
    <property type="match status" value="1"/>
</dbReference>
<keyword evidence="8" id="KW-1185">Reference proteome</keyword>
<dbReference type="GeneID" id="116203796"/>
<dbReference type="RefSeq" id="XP_031391591.1">
    <property type="nucleotide sequence ID" value="XM_031535731.1"/>
</dbReference>
<keyword evidence="3" id="KW-0378">Hydrolase</keyword>
<dbReference type="PROSITE" id="PS00139">
    <property type="entry name" value="THIOL_PROTEASE_CYS"/>
    <property type="match status" value="1"/>
</dbReference>
<dbReference type="InterPro" id="IPR013201">
    <property type="entry name" value="Prot_inhib_I29"/>
</dbReference>
<dbReference type="InterPro" id="IPR039417">
    <property type="entry name" value="Peptidase_C1A_papain-like"/>
</dbReference>
<dbReference type="FunFam" id="3.90.70.10:FF:000177">
    <property type="entry name" value="Cysteine proteinase RD21A"/>
    <property type="match status" value="1"/>
</dbReference>
<dbReference type="InterPro" id="IPR025661">
    <property type="entry name" value="Pept_asp_AS"/>
</dbReference>